<dbReference type="OrthoDB" id="7691805at2759"/>
<reference evidence="1" key="1">
    <citation type="submission" date="2021-03" db="EMBL/GenBank/DDBJ databases">
        <title>Draft genome sequence of rust myrtle Austropuccinia psidii MF-1, a brazilian biotype.</title>
        <authorList>
            <person name="Quecine M.C."/>
            <person name="Pachon D.M.R."/>
            <person name="Bonatelli M.L."/>
            <person name="Correr F.H."/>
            <person name="Franceschini L.M."/>
            <person name="Leite T.F."/>
            <person name="Margarido G.R.A."/>
            <person name="Almeida C.A."/>
            <person name="Ferrarezi J.A."/>
            <person name="Labate C.A."/>
        </authorList>
    </citation>
    <scope>NUCLEOTIDE SEQUENCE</scope>
    <source>
        <strain evidence="1">MF-1</strain>
    </source>
</reference>
<dbReference type="AlphaFoldDB" id="A0A9Q3FEH3"/>
<dbReference type="EMBL" id="AVOT02041221">
    <property type="protein sequence ID" value="MBW0536488.1"/>
    <property type="molecule type" value="Genomic_DNA"/>
</dbReference>
<dbReference type="Proteomes" id="UP000765509">
    <property type="component" value="Unassembled WGS sequence"/>
</dbReference>
<evidence type="ECO:0008006" key="3">
    <source>
        <dbReference type="Google" id="ProtNLM"/>
    </source>
</evidence>
<sequence length="283" mass="31560">MLPLVVFDCLITTTFHNNCWWMNVKLGEGTIESAAETPSLSLIEMNPLSFPSTSKLSCQEWHVRLGHASNKVVRSFLKQHVPSFELKTWKPFYCKVCAKSKSTHQLARARMDVPRDKPLDLLVSNIIRPFDQDSQGFQYLLTIRDHVSTFSIVYPLKSRLDAPDAVLDFFHCGAHKAWHWPLSITTVFAPGEWQAQTSQPHSGGYGEGHVNQERYASPVMEICLCLGVLPAQPFTELTMPKFLTAPGPVRTVPLDCYIISIRGKGHCACASGPAVTQAGRKGH</sequence>
<evidence type="ECO:0000313" key="2">
    <source>
        <dbReference type="Proteomes" id="UP000765509"/>
    </source>
</evidence>
<gene>
    <name evidence="1" type="ORF">O181_076203</name>
</gene>
<keyword evidence="2" id="KW-1185">Reference proteome</keyword>
<evidence type="ECO:0000313" key="1">
    <source>
        <dbReference type="EMBL" id="MBW0536488.1"/>
    </source>
</evidence>
<name>A0A9Q3FEH3_9BASI</name>
<proteinExistence type="predicted"/>
<organism evidence="1 2">
    <name type="scientific">Austropuccinia psidii MF-1</name>
    <dbReference type="NCBI Taxonomy" id="1389203"/>
    <lineage>
        <taxon>Eukaryota</taxon>
        <taxon>Fungi</taxon>
        <taxon>Dikarya</taxon>
        <taxon>Basidiomycota</taxon>
        <taxon>Pucciniomycotina</taxon>
        <taxon>Pucciniomycetes</taxon>
        <taxon>Pucciniales</taxon>
        <taxon>Sphaerophragmiaceae</taxon>
        <taxon>Austropuccinia</taxon>
    </lineage>
</organism>
<protein>
    <recommendedName>
        <fullName evidence="3">GAG-pre-integrase domain-containing protein</fullName>
    </recommendedName>
</protein>
<accession>A0A9Q3FEH3</accession>
<comment type="caution">
    <text evidence="1">The sequence shown here is derived from an EMBL/GenBank/DDBJ whole genome shotgun (WGS) entry which is preliminary data.</text>
</comment>